<feature type="compositionally biased region" description="Acidic residues" evidence="1">
    <location>
        <begin position="228"/>
        <end position="260"/>
    </location>
</feature>
<dbReference type="PANTHER" id="PTHR21561">
    <property type="entry name" value="INO80 COMPLEX SUBUNIT B"/>
    <property type="match status" value="1"/>
</dbReference>
<protein>
    <recommendedName>
        <fullName evidence="2">INO80 complex subunit B-like conserved region domain-containing protein</fullName>
    </recommendedName>
</protein>
<name>A0A177TE18_9BASI</name>
<feature type="compositionally biased region" description="Basic residues" evidence="1">
    <location>
        <begin position="339"/>
        <end position="349"/>
    </location>
</feature>
<feature type="compositionally biased region" description="Low complexity" evidence="1">
    <location>
        <begin position="362"/>
        <end position="373"/>
    </location>
</feature>
<reference evidence="3" key="2">
    <citation type="journal article" date="2019" name="IMA Fungus">
        <title>Genome sequencing and comparison of five Tilletia species to identify candidate genes for the detection of regulated species infecting wheat.</title>
        <authorList>
            <person name="Nguyen H.D.T."/>
            <person name="Sultana T."/>
            <person name="Kesanakurti P."/>
            <person name="Hambleton S."/>
        </authorList>
    </citation>
    <scope>NUCLEOTIDE SEQUENCE</scope>
    <source>
        <strain evidence="3">DAOMC 236416</strain>
    </source>
</reference>
<feature type="region of interest" description="Disordered" evidence="1">
    <location>
        <begin position="291"/>
        <end position="387"/>
    </location>
</feature>
<reference evidence="3" key="1">
    <citation type="submission" date="2016-04" db="EMBL/GenBank/DDBJ databases">
        <authorList>
            <person name="Nguyen H.D."/>
            <person name="Samba Siva P."/>
            <person name="Cullis J."/>
            <person name="Levesque C.A."/>
            <person name="Hambleton S."/>
        </authorList>
    </citation>
    <scope>NUCLEOTIDE SEQUENCE</scope>
    <source>
        <strain evidence="3">DAOMC 236416</strain>
    </source>
</reference>
<dbReference type="GO" id="GO:0006338">
    <property type="term" value="P:chromatin remodeling"/>
    <property type="evidence" value="ECO:0007669"/>
    <property type="project" value="InterPro"/>
</dbReference>
<dbReference type="SMART" id="SM01406">
    <property type="entry name" value="PAPA-1"/>
    <property type="match status" value="1"/>
</dbReference>
<feature type="region of interest" description="Disordered" evidence="1">
    <location>
        <begin position="1"/>
        <end position="156"/>
    </location>
</feature>
<dbReference type="Proteomes" id="UP000077521">
    <property type="component" value="Unassembled WGS sequence"/>
</dbReference>
<dbReference type="PANTHER" id="PTHR21561:SF12">
    <property type="entry name" value="INO80 COMPLEX SUBUNIT B"/>
    <property type="match status" value="1"/>
</dbReference>
<dbReference type="InterPro" id="IPR006880">
    <property type="entry name" value="INO80B_C"/>
</dbReference>
<feature type="domain" description="INO80 complex subunit B-like conserved region" evidence="2">
    <location>
        <begin position="308"/>
        <end position="415"/>
    </location>
</feature>
<evidence type="ECO:0000313" key="4">
    <source>
        <dbReference type="Proteomes" id="UP000077521"/>
    </source>
</evidence>
<dbReference type="GO" id="GO:0031011">
    <property type="term" value="C:Ino80 complex"/>
    <property type="evidence" value="ECO:0007669"/>
    <property type="project" value="InterPro"/>
</dbReference>
<feature type="compositionally biased region" description="Low complexity" evidence="1">
    <location>
        <begin position="207"/>
        <end position="216"/>
    </location>
</feature>
<keyword evidence="4" id="KW-1185">Reference proteome</keyword>
<organism evidence="3 4">
    <name type="scientific">Tilletia indica</name>
    <dbReference type="NCBI Taxonomy" id="43049"/>
    <lineage>
        <taxon>Eukaryota</taxon>
        <taxon>Fungi</taxon>
        <taxon>Dikarya</taxon>
        <taxon>Basidiomycota</taxon>
        <taxon>Ustilaginomycotina</taxon>
        <taxon>Exobasidiomycetes</taxon>
        <taxon>Tilletiales</taxon>
        <taxon>Tilletiaceae</taxon>
        <taxon>Tilletia</taxon>
    </lineage>
</organism>
<dbReference type="AlphaFoldDB" id="A0A177TE18"/>
<feature type="compositionally biased region" description="Polar residues" evidence="1">
    <location>
        <begin position="16"/>
        <end position="34"/>
    </location>
</feature>
<evidence type="ECO:0000259" key="2">
    <source>
        <dbReference type="SMART" id="SM01406"/>
    </source>
</evidence>
<evidence type="ECO:0000313" key="3">
    <source>
        <dbReference type="EMBL" id="KAE8252119.1"/>
    </source>
</evidence>
<feature type="compositionally biased region" description="Acidic residues" evidence="1">
    <location>
        <begin position="40"/>
        <end position="110"/>
    </location>
</feature>
<comment type="caution">
    <text evidence="3">The sequence shown here is derived from an EMBL/GenBank/DDBJ whole genome shotgun (WGS) entry which is preliminary data.</text>
</comment>
<dbReference type="EMBL" id="LWDF02000218">
    <property type="protein sequence ID" value="KAE8252119.1"/>
    <property type="molecule type" value="Genomic_DNA"/>
</dbReference>
<accession>A0A177TE18</accession>
<proteinExistence type="predicted"/>
<feature type="compositionally biased region" description="Basic and acidic residues" evidence="1">
    <location>
        <begin position="295"/>
        <end position="335"/>
    </location>
</feature>
<feature type="region of interest" description="Disordered" evidence="1">
    <location>
        <begin position="168"/>
        <end position="277"/>
    </location>
</feature>
<sequence>MSDLPLPRSRPAAVPSSEQGTPVSSDVDNSPNNVAQQAADPEDDDDDDEDLDEDGEGDDDDEEDAEGDDDEEEEEEAQDEEMEYISPTEDEDNEDDDDDDEDDADFDPTAEVDPRTSTAQPAAVDADVELDLLGTLEGPSNAGGLPAKARSRGPIKIKVKLDKKAVLAVTPSGTGAGAVKAVGSRAKGKAPAKGKAAAGGRGRTKARATGTSSGSRKSSKRKLSAGESGDELDDEGEEDLDGAGDEDGEGEEEEGSDSSEDFSNLDPELSYSRTTMRQLAKEDQRLAGDLIALPLKDESRKKQLSEAEQALRKSEMARRRRNQTEKKLEDDKTETINRLLKKQVSRSRSKLGAEGADGGEAGTPTTTDLTSQTSAGRRVGGVTKEMQAENKKFARPLFRYISNAGGATVSVPMHKERGVVDGKARNEYERRWSEVFGSGVKRAKIEVVGGGREGGGG</sequence>
<gene>
    <name evidence="3" type="ORF">A4X13_0g3703</name>
</gene>
<dbReference type="Pfam" id="PF04795">
    <property type="entry name" value="PAPA-1"/>
    <property type="match status" value="1"/>
</dbReference>
<dbReference type="InterPro" id="IPR029523">
    <property type="entry name" value="INO80B/Ies2"/>
</dbReference>
<evidence type="ECO:0000256" key="1">
    <source>
        <dbReference type="SAM" id="MobiDB-lite"/>
    </source>
</evidence>